<evidence type="ECO:0000313" key="2">
    <source>
        <dbReference type="Proteomes" id="UP000242849"/>
    </source>
</evidence>
<dbReference type="EMBL" id="FNSC01000001">
    <property type="protein sequence ID" value="SEE23305.1"/>
    <property type="molecule type" value="Genomic_DNA"/>
</dbReference>
<proteinExistence type="predicted"/>
<accession>A0A1H5H616</accession>
<evidence type="ECO:0000313" key="1">
    <source>
        <dbReference type="EMBL" id="SEE23305.1"/>
    </source>
</evidence>
<organism evidence="1 2">
    <name type="scientific">Pseudomonas anguilliseptica</name>
    <dbReference type="NCBI Taxonomy" id="53406"/>
    <lineage>
        <taxon>Bacteria</taxon>
        <taxon>Pseudomonadati</taxon>
        <taxon>Pseudomonadota</taxon>
        <taxon>Gammaproteobacteria</taxon>
        <taxon>Pseudomonadales</taxon>
        <taxon>Pseudomonadaceae</taxon>
        <taxon>Pseudomonas</taxon>
    </lineage>
</organism>
<keyword evidence="2" id="KW-1185">Reference proteome</keyword>
<reference evidence="2" key="1">
    <citation type="submission" date="2016-10" db="EMBL/GenBank/DDBJ databases">
        <authorList>
            <person name="Varghese N."/>
            <person name="Submissions S."/>
        </authorList>
    </citation>
    <scope>NUCLEOTIDE SEQUENCE [LARGE SCALE GENOMIC DNA]</scope>
    <source>
        <strain evidence="2">DSM 12111</strain>
    </source>
</reference>
<dbReference type="Proteomes" id="UP000242849">
    <property type="component" value="Unassembled WGS sequence"/>
</dbReference>
<name>A0A1H5H616_PSEAG</name>
<gene>
    <name evidence="1" type="ORF">SAMN05421553_4324</name>
</gene>
<dbReference type="RefSeq" id="WP_090386769.1">
    <property type="nucleotide sequence ID" value="NZ_CP156749.1"/>
</dbReference>
<dbReference type="AlphaFoldDB" id="A0A1H5H616"/>
<dbReference type="OrthoDB" id="6876429at2"/>
<sequence>MQQMLMTIVLLGLLAGCAQPQLEQPRANGTYLVIENGLAWAVLVSDGKRVEEQGTVVDVIRQPSENSAVAASYVIETANCGRVQWLSERSDAADGMTNLMSLHSNNQLGQSGCVISSGLSKVWTVLDYSG</sequence>
<protein>
    <submittedName>
        <fullName evidence="1">Uncharacterized protein</fullName>
    </submittedName>
</protein>